<dbReference type="InterPro" id="IPR009051">
    <property type="entry name" value="Helical_ferredxn"/>
</dbReference>
<evidence type="ECO:0000256" key="2">
    <source>
        <dbReference type="ARBA" id="ARBA00022723"/>
    </source>
</evidence>
<evidence type="ECO:0000256" key="5">
    <source>
        <dbReference type="ARBA" id="ARBA00023014"/>
    </source>
</evidence>
<keyword evidence="5" id="KW-0411">Iron-sulfur</keyword>
<evidence type="ECO:0000313" key="7">
    <source>
        <dbReference type="EMBL" id="BBO72450.1"/>
    </source>
</evidence>
<dbReference type="Proteomes" id="UP000427906">
    <property type="component" value="Chromosome"/>
</dbReference>
<keyword evidence="8" id="KW-1185">Reference proteome</keyword>
<dbReference type="InterPro" id="IPR004017">
    <property type="entry name" value="Cys_rich_dom"/>
</dbReference>
<dbReference type="InterPro" id="IPR017896">
    <property type="entry name" value="4Fe4S_Fe-S-bd"/>
</dbReference>
<evidence type="ECO:0000313" key="8">
    <source>
        <dbReference type="Proteomes" id="UP000427906"/>
    </source>
</evidence>
<organism evidence="7 8">
    <name type="scientific">Desulfosarcina alkanivorans</name>
    <dbReference type="NCBI Taxonomy" id="571177"/>
    <lineage>
        <taxon>Bacteria</taxon>
        <taxon>Pseudomonadati</taxon>
        <taxon>Thermodesulfobacteriota</taxon>
        <taxon>Desulfobacteria</taxon>
        <taxon>Desulfobacterales</taxon>
        <taxon>Desulfosarcinaceae</taxon>
        <taxon>Desulfosarcina</taxon>
    </lineage>
</organism>
<dbReference type="PANTHER" id="PTHR43255:SF1">
    <property type="entry name" value="IRON-SULFUR-BINDING OXIDOREDUCTASE FADF-RELATED"/>
    <property type="match status" value="1"/>
</dbReference>
<dbReference type="EMBL" id="AP021874">
    <property type="protein sequence ID" value="BBO72450.1"/>
    <property type="molecule type" value="Genomic_DNA"/>
</dbReference>
<dbReference type="Gene3D" id="1.10.1060.10">
    <property type="entry name" value="Alpha-helical ferredoxin"/>
    <property type="match status" value="1"/>
</dbReference>
<dbReference type="GO" id="GO:0051539">
    <property type="term" value="F:4 iron, 4 sulfur cluster binding"/>
    <property type="evidence" value="ECO:0007669"/>
    <property type="project" value="UniProtKB-KW"/>
</dbReference>
<proteinExistence type="predicted"/>
<name>A0A5K7YVU4_9BACT</name>
<dbReference type="OrthoDB" id="9794954at2"/>
<dbReference type="Pfam" id="PF02754">
    <property type="entry name" value="CCG"/>
    <property type="match status" value="2"/>
</dbReference>
<evidence type="ECO:0000256" key="4">
    <source>
        <dbReference type="ARBA" id="ARBA00023004"/>
    </source>
</evidence>
<dbReference type="GO" id="GO:0046872">
    <property type="term" value="F:metal ion binding"/>
    <property type="evidence" value="ECO:0007669"/>
    <property type="project" value="UniProtKB-KW"/>
</dbReference>
<keyword evidence="1" id="KW-0004">4Fe-4S</keyword>
<dbReference type="InterPro" id="IPR051460">
    <property type="entry name" value="HdrC_iron-sulfur_subunit"/>
</dbReference>
<evidence type="ECO:0000256" key="1">
    <source>
        <dbReference type="ARBA" id="ARBA00022485"/>
    </source>
</evidence>
<feature type="domain" description="4Fe-4S ferredoxin-type" evidence="6">
    <location>
        <begin position="55"/>
        <end position="87"/>
    </location>
</feature>
<keyword evidence="4" id="KW-0408">Iron</keyword>
<dbReference type="KEGG" id="dalk:DSCA_63800"/>
<keyword evidence="2" id="KW-0479">Metal-binding</keyword>
<evidence type="ECO:0000259" key="6">
    <source>
        <dbReference type="PROSITE" id="PS51379"/>
    </source>
</evidence>
<protein>
    <recommendedName>
        <fullName evidence="6">4Fe-4S ferredoxin-type domain-containing protein</fullName>
    </recommendedName>
</protein>
<dbReference type="PANTHER" id="PTHR43255">
    <property type="entry name" value="IRON-SULFUR-BINDING OXIDOREDUCTASE FADF-RELATED-RELATED"/>
    <property type="match status" value="1"/>
</dbReference>
<gene>
    <name evidence="7" type="ORF">DSCA_63800</name>
</gene>
<dbReference type="GO" id="GO:0005886">
    <property type="term" value="C:plasma membrane"/>
    <property type="evidence" value="ECO:0007669"/>
    <property type="project" value="TreeGrafter"/>
</dbReference>
<dbReference type="AlphaFoldDB" id="A0A5K7YVU4"/>
<dbReference type="RefSeq" id="WP_155320146.1">
    <property type="nucleotide sequence ID" value="NZ_AP021874.1"/>
</dbReference>
<accession>A0A5K7YVU4</accession>
<dbReference type="SUPFAM" id="SSF46548">
    <property type="entry name" value="alpha-helical ferredoxin"/>
    <property type="match status" value="1"/>
</dbReference>
<dbReference type="Pfam" id="PF13183">
    <property type="entry name" value="Fer4_8"/>
    <property type="match status" value="1"/>
</dbReference>
<sequence>METVADYKEIVDEIKANGGEAFNRCYQCGLCDAVCPWNRLIPFSMRKVVRQATFGMTDIESEDIWRCTTCGSCPQQCPRDVGQIESGISLRRLATEYGIFPNAVKPLRSVSASLTGAGNPMGEDRQARADWAEGLDVKPFTEGMDVLYFPGCYLSYDPRLKKVARATAAILNHAGVDYGILGSRENCCGESIRKTGNEDLFKRLARENIKTFIDSGVKKILVSSPHCYHTFKNEYPEFMVSFDVVHISQFLFELLEAGRLGPLRECRRRVTYHDPCYLGRHNGVYDEPRKALGAIPGMELVDMPDSRANSLCCGGGGGRIWMETLKGERFSDIRVAQAVGVGADVLATSCPYCIANFEDSRLALKDDADIEIMDLSEIVLEAMQP</sequence>
<evidence type="ECO:0000256" key="3">
    <source>
        <dbReference type="ARBA" id="ARBA00023002"/>
    </source>
</evidence>
<dbReference type="PROSITE" id="PS51379">
    <property type="entry name" value="4FE4S_FER_2"/>
    <property type="match status" value="1"/>
</dbReference>
<dbReference type="GO" id="GO:0016491">
    <property type="term" value="F:oxidoreductase activity"/>
    <property type="evidence" value="ECO:0007669"/>
    <property type="project" value="UniProtKB-KW"/>
</dbReference>
<keyword evidence="3" id="KW-0560">Oxidoreductase</keyword>
<reference evidence="7 8" key="1">
    <citation type="submission" date="2019-11" db="EMBL/GenBank/DDBJ databases">
        <title>Comparative genomics of hydrocarbon-degrading Desulfosarcina strains.</title>
        <authorList>
            <person name="Watanabe M."/>
            <person name="Kojima H."/>
            <person name="Fukui M."/>
        </authorList>
    </citation>
    <scope>NUCLEOTIDE SEQUENCE [LARGE SCALE GENOMIC DNA]</scope>
    <source>
        <strain evidence="7 8">PL12</strain>
    </source>
</reference>